<sequence length="532" mass="59272">SSALPSPPSFSEAQGYYGHLPSWPKLVARTETTPWVEPNWHNEVSGKRVLRVAGDHPLTKVWEDNLAFRIHALLDETKVQWTSTDVLRIGYTDYPLHPAPVVLWIGVMPSSLSGTHGVVVAHECSNLLEENGITDVDVEIRESIVSHSAGVGPALLNHSRLSDESMIKVQDRFTALLGVGICAQSTPWVQGTGGFFILEGTNTEKLLLVTARHVVFPPDRYKNELFTQKDSSQLRHNVMLLGDMAFNAYLGSIKSEIRHREYMVETYERHLKELAEKDAPKVKVDDTLSSLEHAKNVVKRLNIFHDDVQTNWATPESRILGHVILSPPISVGGSSGCPVEGYTEDWAVIEIDASKLKPRNFEGNTIDLCTRISPVDLIRMIDPNWSSGSLFYPLDGLLRLKGTISDAEMRKPPESDDYCLMVIKRGTATDLTVGRSNNICSYTRNYFDGEEVQTSKQWAILQHNQKTREAFSAKGDSGSAVVDKQGRIGGLLTSGARDPHSSDTDFDITYATPINFLLKRLKENRIFEPNLN</sequence>
<comment type="caution">
    <text evidence="1">The sequence shown here is derived from an EMBL/GenBank/DDBJ whole genome shotgun (WGS) entry which is preliminary data.</text>
</comment>
<feature type="non-terminal residue" evidence="1">
    <location>
        <position position="532"/>
    </location>
</feature>
<accession>A0A9P6D4U1</accession>
<dbReference type="InterPro" id="IPR009003">
    <property type="entry name" value="Peptidase_S1_PA"/>
</dbReference>
<evidence type="ECO:0000313" key="1">
    <source>
        <dbReference type="EMBL" id="KAF9483415.1"/>
    </source>
</evidence>
<reference evidence="1" key="1">
    <citation type="submission" date="2020-11" db="EMBL/GenBank/DDBJ databases">
        <authorList>
            <consortium name="DOE Joint Genome Institute"/>
            <person name="Ahrendt S."/>
            <person name="Riley R."/>
            <person name="Andreopoulos W."/>
            <person name="Labutti K."/>
            <person name="Pangilinan J."/>
            <person name="Ruiz-Duenas F.J."/>
            <person name="Barrasa J.M."/>
            <person name="Sanchez-Garcia M."/>
            <person name="Camarero S."/>
            <person name="Miyauchi S."/>
            <person name="Serrano A."/>
            <person name="Linde D."/>
            <person name="Babiker R."/>
            <person name="Drula E."/>
            <person name="Ayuso-Fernandez I."/>
            <person name="Pacheco R."/>
            <person name="Padilla G."/>
            <person name="Ferreira P."/>
            <person name="Barriuso J."/>
            <person name="Kellner H."/>
            <person name="Castanera R."/>
            <person name="Alfaro M."/>
            <person name="Ramirez L."/>
            <person name="Pisabarro A.G."/>
            <person name="Kuo A."/>
            <person name="Tritt A."/>
            <person name="Lipzen A."/>
            <person name="He G."/>
            <person name="Yan M."/>
            <person name="Ng V."/>
            <person name="Cullen D."/>
            <person name="Martin F."/>
            <person name="Rosso M.-N."/>
            <person name="Henrissat B."/>
            <person name="Hibbett D."/>
            <person name="Martinez A.T."/>
            <person name="Grigoriev I.V."/>
        </authorList>
    </citation>
    <scope>NUCLEOTIDE SEQUENCE</scope>
    <source>
        <strain evidence="1">CIRM-BRFM 674</strain>
    </source>
</reference>
<dbReference type="EMBL" id="MU155154">
    <property type="protein sequence ID" value="KAF9483415.1"/>
    <property type="molecule type" value="Genomic_DNA"/>
</dbReference>
<dbReference type="Proteomes" id="UP000807469">
    <property type="component" value="Unassembled WGS sequence"/>
</dbReference>
<dbReference type="SUPFAM" id="SSF50494">
    <property type="entry name" value="Trypsin-like serine proteases"/>
    <property type="match status" value="1"/>
</dbReference>
<proteinExistence type="predicted"/>
<dbReference type="AlphaFoldDB" id="A0A9P6D4U1"/>
<name>A0A9P6D4U1_9AGAR</name>
<gene>
    <name evidence="1" type="ORF">BDN70DRAFT_771829</name>
</gene>
<feature type="non-terminal residue" evidence="1">
    <location>
        <position position="1"/>
    </location>
</feature>
<keyword evidence="2" id="KW-1185">Reference proteome</keyword>
<protein>
    <submittedName>
        <fullName evidence="1">Uncharacterized protein</fullName>
    </submittedName>
</protein>
<dbReference type="OrthoDB" id="5424209at2759"/>
<evidence type="ECO:0000313" key="2">
    <source>
        <dbReference type="Proteomes" id="UP000807469"/>
    </source>
</evidence>
<organism evidence="1 2">
    <name type="scientific">Pholiota conissans</name>
    <dbReference type="NCBI Taxonomy" id="109636"/>
    <lineage>
        <taxon>Eukaryota</taxon>
        <taxon>Fungi</taxon>
        <taxon>Dikarya</taxon>
        <taxon>Basidiomycota</taxon>
        <taxon>Agaricomycotina</taxon>
        <taxon>Agaricomycetes</taxon>
        <taxon>Agaricomycetidae</taxon>
        <taxon>Agaricales</taxon>
        <taxon>Agaricineae</taxon>
        <taxon>Strophariaceae</taxon>
        <taxon>Pholiota</taxon>
    </lineage>
</organism>